<dbReference type="SUPFAM" id="SSF58104">
    <property type="entry name" value="Methyl-accepting chemotaxis protein (MCP) signaling domain"/>
    <property type="match status" value="1"/>
</dbReference>
<evidence type="ECO:0008006" key="3">
    <source>
        <dbReference type="Google" id="ProtNLM"/>
    </source>
</evidence>
<proteinExistence type="predicted"/>
<evidence type="ECO:0000313" key="2">
    <source>
        <dbReference type="Proteomes" id="UP001157133"/>
    </source>
</evidence>
<dbReference type="Gene3D" id="1.10.287.950">
    <property type="entry name" value="Methyl-accepting chemotaxis protein"/>
    <property type="match status" value="1"/>
</dbReference>
<dbReference type="RefSeq" id="WP_284207188.1">
    <property type="nucleotide sequence ID" value="NZ_BSSU01000006.1"/>
</dbReference>
<accession>A0ABQ6H0W4</accession>
<dbReference type="Proteomes" id="UP001157133">
    <property type="component" value="Unassembled WGS sequence"/>
</dbReference>
<evidence type="ECO:0000313" key="1">
    <source>
        <dbReference type="EMBL" id="GLX81843.1"/>
    </source>
</evidence>
<name>A0ABQ6H0W4_9GAMM</name>
<comment type="caution">
    <text evidence="1">The sequence shown here is derived from an EMBL/GenBank/DDBJ whole genome shotgun (WGS) entry which is preliminary data.</text>
</comment>
<gene>
    <name evidence="1" type="ORF">theurythT_12950</name>
</gene>
<dbReference type="EMBL" id="BSSU01000006">
    <property type="protein sequence ID" value="GLX81843.1"/>
    <property type="molecule type" value="Genomic_DNA"/>
</dbReference>
<reference evidence="1 2" key="1">
    <citation type="submission" date="2023-03" db="EMBL/GenBank/DDBJ databases">
        <title>Draft genome sequence of Thalassotalea eurytherma JCM 18482T.</title>
        <authorList>
            <person name="Sawabe T."/>
        </authorList>
    </citation>
    <scope>NUCLEOTIDE SEQUENCE [LARGE SCALE GENOMIC DNA]</scope>
    <source>
        <strain evidence="1 2">JCM 18482</strain>
    </source>
</reference>
<protein>
    <recommendedName>
        <fullName evidence="3">t-SNARE coiled-coil homology domain-containing protein</fullName>
    </recommendedName>
</protein>
<sequence length="79" mass="8758">MSSEQLFGNNEITAIADVNNQIATAIEEQSVVTEQINENVKNISDMSSHSEVQGTHAVKLNTNLLDRLTDRLNLVSQFK</sequence>
<organism evidence="1 2">
    <name type="scientific">Thalassotalea eurytherma</name>
    <dbReference type="NCBI Taxonomy" id="1144278"/>
    <lineage>
        <taxon>Bacteria</taxon>
        <taxon>Pseudomonadati</taxon>
        <taxon>Pseudomonadota</taxon>
        <taxon>Gammaproteobacteria</taxon>
        <taxon>Alteromonadales</taxon>
        <taxon>Colwelliaceae</taxon>
        <taxon>Thalassotalea</taxon>
    </lineage>
</organism>
<keyword evidence="2" id="KW-1185">Reference proteome</keyword>